<name>A0A1H2S250_9PSEU</name>
<accession>A0A1H2S250</accession>
<organism evidence="2 3">
    <name type="scientific">Saccharopolyspora shandongensis</name>
    <dbReference type="NCBI Taxonomy" id="418495"/>
    <lineage>
        <taxon>Bacteria</taxon>
        <taxon>Bacillati</taxon>
        <taxon>Actinomycetota</taxon>
        <taxon>Actinomycetes</taxon>
        <taxon>Pseudonocardiales</taxon>
        <taxon>Pseudonocardiaceae</taxon>
        <taxon>Saccharopolyspora</taxon>
    </lineage>
</organism>
<keyword evidence="3" id="KW-1185">Reference proteome</keyword>
<feature type="domain" description="DUF397" evidence="1">
    <location>
        <begin position="14"/>
        <end position="65"/>
    </location>
</feature>
<dbReference type="EMBL" id="FNOK01000002">
    <property type="protein sequence ID" value="SDW25625.1"/>
    <property type="molecule type" value="Genomic_DNA"/>
</dbReference>
<evidence type="ECO:0000259" key="1">
    <source>
        <dbReference type="Pfam" id="PF04149"/>
    </source>
</evidence>
<gene>
    <name evidence="2" type="ORF">SAMN05216215_100281</name>
</gene>
<dbReference type="RefSeq" id="WP_093260682.1">
    <property type="nucleotide sequence ID" value="NZ_FNOK01000002.1"/>
</dbReference>
<dbReference type="AlphaFoldDB" id="A0A1H2S250"/>
<dbReference type="InterPro" id="IPR007278">
    <property type="entry name" value="DUF397"/>
</dbReference>
<dbReference type="STRING" id="418495.SAMN05216215_100281"/>
<sequence>MSSTQTAGLHRGCTWRKSSRSADNAHCVEVAVATGAVGVRDTKDRDGGTLVFTPEQWTSFTTSLKQR</sequence>
<dbReference type="Proteomes" id="UP000199529">
    <property type="component" value="Unassembled WGS sequence"/>
</dbReference>
<protein>
    <recommendedName>
        <fullName evidence="1">DUF397 domain-containing protein</fullName>
    </recommendedName>
</protein>
<dbReference type="Pfam" id="PF04149">
    <property type="entry name" value="DUF397"/>
    <property type="match status" value="1"/>
</dbReference>
<reference evidence="3" key="1">
    <citation type="submission" date="2016-10" db="EMBL/GenBank/DDBJ databases">
        <authorList>
            <person name="Varghese N."/>
            <person name="Submissions S."/>
        </authorList>
    </citation>
    <scope>NUCLEOTIDE SEQUENCE [LARGE SCALE GENOMIC DNA]</scope>
    <source>
        <strain evidence="3">CGMCC 4.3530</strain>
    </source>
</reference>
<proteinExistence type="predicted"/>
<evidence type="ECO:0000313" key="3">
    <source>
        <dbReference type="Proteomes" id="UP000199529"/>
    </source>
</evidence>
<evidence type="ECO:0000313" key="2">
    <source>
        <dbReference type="EMBL" id="SDW25625.1"/>
    </source>
</evidence>